<dbReference type="Pfam" id="PF14378">
    <property type="entry name" value="PAP2_3"/>
    <property type="match status" value="1"/>
</dbReference>
<reference evidence="5 6" key="1">
    <citation type="submission" date="2020-08" db="EMBL/GenBank/DDBJ databases">
        <title>Genomic Encyclopedia of Type Strains, Phase IV (KMG-V): Genome sequencing to study the core and pangenomes of soil and plant-associated prokaryotes.</title>
        <authorList>
            <person name="Whitman W."/>
        </authorList>
    </citation>
    <scope>NUCLEOTIDE SEQUENCE [LARGE SCALE GENOMIC DNA]</scope>
    <source>
        <strain evidence="3 5">SEMIA 448</strain>
        <strain evidence="4 6">SEMIA 452</strain>
    </source>
</reference>
<evidence type="ECO:0000313" key="4">
    <source>
        <dbReference type="EMBL" id="MBB4445041.1"/>
    </source>
</evidence>
<dbReference type="AlphaFoldDB" id="A0A7W6WNF5"/>
<keyword evidence="1" id="KW-0472">Membrane</keyword>
<keyword evidence="1" id="KW-1133">Transmembrane helix</keyword>
<organism evidence="3 5">
    <name type="scientific">Aliirhizobium cellulosilyticum</name>
    <dbReference type="NCBI Taxonomy" id="393664"/>
    <lineage>
        <taxon>Bacteria</taxon>
        <taxon>Pseudomonadati</taxon>
        <taxon>Pseudomonadota</taxon>
        <taxon>Alphaproteobacteria</taxon>
        <taxon>Hyphomicrobiales</taxon>
        <taxon>Rhizobiaceae</taxon>
        <taxon>Aliirhizobium</taxon>
    </lineage>
</organism>
<feature type="transmembrane region" description="Helical" evidence="1">
    <location>
        <begin position="47"/>
        <end position="65"/>
    </location>
</feature>
<proteinExistence type="predicted"/>
<keyword evidence="1" id="KW-0812">Transmembrane</keyword>
<dbReference type="Proteomes" id="UP000576087">
    <property type="component" value="Unassembled WGS sequence"/>
</dbReference>
<feature type="transmembrane region" description="Helical" evidence="1">
    <location>
        <begin position="157"/>
        <end position="175"/>
    </location>
</feature>
<sequence length="351" mass="39261">MLKRLRSDAYFYIITLLYTLLAIYLAWFGGFFPMLSHDLYFGQWTKVFLIVMPVIAISFDLFWLVHRFDRRRRLAFRRIFSAKRMAGLISGVLLLGGLMFFQGSFTSIKNMLPALRGGFIDDRAQADIDAWLHFGVDPWILLHSVLGQDWARSVIEFNYNVLWFILCFGALFFVATSPSADGIRKRYLLLFAFVWIGCGNILAGLFLSAGPAFYGAVVGDQARFAGLIAFLSRGDGGSSAAEYQTYLWALHESGSAGLGSGISAFPSIHVGLITLNALFLNGYSRRLGVVAFAYVAFIQISSVYLGWHYAIDGYVSMTVVVAAYYALMAFLKRRWERTHPTVTVPSLPVAS</sequence>
<dbReference type="RefSeq" id="WP_183821419.1">
    <property type="nucleotide sequence ID" value="NZ_JACIGW010000001.1"/>
</dbReference>
<evidence type="ECO:0000259" key="2">
    <source>
        <dbReference type="Pfam" id="PF14378"/>
    </source>
</evidence>
<dbReference type="EMBL" id="JACIGW010000001">
    <property type="protein sequence ID" value="MBB4347252.1"/>
    <property type="molecule type" value="Genomic_DNA"/>
</dbReference>
<dbReference type="Proteomes" id="UP000520770">
    <property type="component" value="Unassembled WGS sequence"/>
</dbReference>
<accession>A0A7W6WNF5</accession>
<feature type="transmembrane region" description="Helical" evidence="1">
    <location>
        <begin position="287"/>
        <end position="307"/>
    </location>
</feature>
<dbReference type="InterPro" id="IPR026841">
    <property type="entry name" value="Aur1/Ipt1"/>
</dbReference>
<feature type="domain" description="Inositolphosphotransferase Aur1/Ipt1" evidence="2">
    <location>
        <begin position="127"/>
        <end position="325"/>
    </location>
</feature>
<evidence type="ECO:0000256" key="1">
    <source>
        <dbReference type="SAM" id="Phobius"/>
    </source>
</evidence>
<dbReference type="GO" id="GO:0016020">
    <property type="term" value="C:membrane"/>
    <property type="evidence" value="ECO:0007669"/>
    <property type="project" value="UniProtKB-SubCell"/>
</dbReference>
<dbReference type="EMBL" id="JACIHM010000001">
    <property type="protein sequence ID" value="MBB4445041.1"/>
    <property type="molecule type" value="Genomic_DNA"/>
</dbReference>
<evidence type="ECO:0000313" key="3">
    <source>
        <dbReference type="EMBL" id="MBB4347252.1"/>
    </source>
</evidence>
<feature type="transmembrane region" description="Helical" evidence="1">
    <location>
        <begin position="313"/>
        <end position="331"/>
    </location>
</feature>
<evidence type="ECO:0000313" key="5">
    <source>
        <dbReference type="Proteomes" id="UP000520770"/>
    </source>
</evidence>
<feature type="transmembrane region" description="Helical" evidence="1">
    <location>
        <begin position="9"/>
        <end position="27"/>
    </location>
</feature>
<gene>
    <name evidence="3" type="ORF">GGE33_000960</name>
    <name evidence="4" type="ORF">GGE35_000823</name>
</gene>
<evidence type="ECO:0000313" key="6">
    <source>
        <dbReference type="Proteomes" id="UP000576087"/>
    </source>
</evidence>
<feature type="transmembrane region" description="Helical" evidence="1">
    <location>
        <begin position="86"/>
        <end position="105"/>
    </location>
</feature>
<name>A0A7W6WNF5_9HYPH</name>
<feature type="transmembrane region" description="Helical" evidence="1">
    <location>
        <begin position="187"/>
        <end position="207"/>
    </location>
</feature>
<comment type="caution">
    <text evidence="3">The sequence shown here is derived from an EMBL/GenBank/DDBJ whole genome shotgun (WGS) entry which is preliminary data.</text>
</comment>
<protein>
    <submittedName>
        <fullName evidence="3">Putative membrane protein</fullName>
    </submittedName>
</protein>
<feature type="transmembrane region" description="Helical" evidence="1">
    <location>
        <begin position="256"/>
        <end position="280"/>
    </location>
</feature>